<proteinExistence type="predicted"/>
<organism evidence="2 3">
    <name type="scientific">Cyclospora cayetanensis</name>
    <dbReference type="NCBI Taxonomy" id="88456"/>
    <lineage>
        <taxon>Eukaryota</taxon>
        <taxon>Sar</taxon>
        <taxon>Alveolata</taxon>
        <taxon>Apicomplexa</taxon>
        <taxon>Conoidasida</taxon>
        <taxon>Coccidia</taxon>
        <taxon>Eucoccidiorida</taxon>
        <taxon>Eimeriorina</taxon>
        <taxon>Eimeriidae</taxon>
        <taxon>Cyclospora</taxon>
    </lineage>
</organism>
<dbReference type="InterPro" id="IPR015943">
    <property type="entry name" value="WD40/YVTN_repeat-like_dom_sf"/>
</dbReference>
<reference evidence="2 3" key="1">
    <citation type="journal article" date="2016" name="BMC Genomics">
        <title>Comparative genomics reveals Cyclospora cayetanensis possesses coccidia-like metabolism and invasion components but unique surface antigens.</title>
        <authorList>
            <person name="Liu S."/>
            <person name="Wang L."/>
            <person name="Zheng H."/>
            <person name="Xu Z."/>
            <person name="Roellig D.M."/>
            <person name="Li N."/>
            <person name="Frace M.A."/>
            <person name="Tang K."/>
            <person name="Arrowood M.J."/>
            <person name="Moss D.M."/>
            <person name="Zhang L."/>
            <person name="Feng Y."/>
            <person name="Xiao L."/>
        </authorList>
    </citation>
    <scope>NUCLEOTIDE SEQUENCE [LARGE SCALE GENOMIC DNA]</scope>
    <source>
        <strain evidence="2 3">CHN_HEN01</strain>
    </source>
</reference>
<feature type="region of interest" description="Disordered" evidence="1">
    <location>
        <begin position="107"/>
        <end position="128"/>
    </location>
</feature>
<dbReference type="SUPFAM" id="SSF50978">
    <property type="entry name" value="WD40 repeat-like"/>
    <property type="match status" value="1"/>
</dbReference>
<dbReference type="PANTHER" id="PTHR13211:SF0">
    <property type="entry name" value="TELOMERASE CAJAL BODY PROTEIN 1"/>
    <property type="match status" value="1"/>
</dbReference>
<keyword evidence="3" id="KW-1185">Reference proteome</keyword>
<dbReference type="InterPro" id="IPR051150">
    <property type="entry name" value="SWT21/TCAB1_mRNA_Telomere"/>
</dbReference>
<protein>
    <submittedName>
        <fullName evidence="2">Uncharacterized protein</fullName>
    </submittedName>
</protein>
<dbReference type="VEuPathDB" id="ToxoDB:cyc_02830"/>
<dbReference type="Proteomes" id="UP000095192">
    <property type="component" value="Unassembled WGS sequence"/>
</dbReference>
<dbReference type="AlphaFoldDB" id="A0A1D3D1W4"/>
<name>A0A1D3D1W4_9EIME</name>
<dbReference type="InParanoid" id="A0A1D3D1W4"/>
<gene>
    <name evidence="2" type="ORF">cyc_02830</name>
</gene>
<sequence>MVGAAAALQWQVPCGAEVGLRASCMRHSCFALFEKSLVLQAAASGKGCEVTDILPPSLLAALPAATAEAGALQWAEWLPDGSGVCSVFEGGLMRFYATPENLSSTSQEAEGDAAFAPTVGGEGSREGAPCTAGNMTPWLEVCEGEAIRAVAFSQELQWEYADRCCFAVAAVDHPIQLRRLRDGALLCSLMAVDRGDELRQEWLLGNRRSKGHATQKGIISAIAALSSSSKSTLVACGSHAGTVGLYDLRSKRNKTAAVDGQTLSGGVTQHRGVGVLCFALLWLQLMFAGGELLLSGHRQDPFIRCWDLRALETPLFRLKRRSACRPNKMLFDVKDEALVAGNQDGSLSVFSLRDGSQVLHLPDAGVVSSLGSSDCPTCLSAEVLHSLADGCRGSSVSGGAEDCPLVSTAFHPHLPILLTAHSRRTFHMLDATEKSALRLDSAVAMLAAPSAVLYNWAIGMWTAAAQLEPLDIAARAAALGADAEEEELEMP</sequence>
<evidence type="ECO:0000313" key="2">
    <source>
        <dbReference type="EMBL" id="OEH77436.1"/>
    </source>
</evidence>
<comment type="caution">
    <text evidence="2">The sequence shown here is derived from an EMBL/GenBank/DDBJ whole genome shotgun (WGS) entry which is preliminary data.</text>
</comment>
<dbReference type="Gene3D" id="2.130.10.10">
    <property type="entry name" value="YVTN repeat-like/Quinoprotein amine dehydrogenase"/>
    <property type="match status" value="1"/>
</dbReference>
<dbReference type="PANTHER" id="PTHR13211">
    <property type="entry name" value="TELOMERASE CAJAL BODY PROTEIN 1"/>
    <property type="match status" value="1"/>
</dbReference>
<dbReference type="EMBL" id="JROU02001093">
    <property type="protein sequence ID" value="OEH77436.1"/>
    <property type="molecule type" value="Genomic_DNA"/>
</dbReference>
<dbReference type="InterPro" id="IPR036322">
    <property type="entry name" value="WD40_repeat_dom_sf"/>
</dbReference>
<evidence type="ECO:0000313" key="3">
    <source>
        <dbReference type="Proteomes" id="UP000095192"/>
    </source>
</evidence>
<evidence type="ECO:0000256" key="1">
    <source>
        <dbReference type="SAM" id="MobiDB-lite"/>
    </source>
</evidence>
<accession>A0A1D3D1W4</accession>